<dbReference type="Gene3D" id="1.10.3720.10">
    <property type="entry name" value="MetI-like"/>
    <property type="match status" value="1"/>
</dbReference>
<dbReference type="PANTHER" id="PTHR30193:SF37">
    <property type="entry name" value="INNER MEMBRANE ABC TRANSPORTER PERMEASE PROTEIN YCJO"/>
    <property type="match status" value="1"/>
</dbReference>
<feature type="transmembrane region" description="Helical" evidence="7">
    <location>
        <begin position="201"/>
        <end position="223"/>
    </location>
</feature>
<name>A0ABU9VGC5_9BACI</name>
<feature type="transmembrane region" description="Helical" evidence="7">
    <location>
        <begin position="258"/>
        <end position="278"/>
    </location>
</feature>
<dbReference type="SUPFAM" id="SSF161098">
    <property type="entry name" value="MetI-like"/>
    <property type="match status" value="1"/>
</dbReference>
<comment type="similarity">
    <text evidence="7">Belongs to the binding-protein-dependent transport system permease family.</text>
</comment>
<gene>
    <name evidence="9" type="ORF">MKY91_02245</name>
</gene>
<evidence type="ECO:0000256" key="7">
    <source>
        <dbReference type="RuleBase" id="RU363032"/>
    </source>
</evidence>
<sequence>MRNKTLLFFMLPSLLIYGVFSFWPTLNTFFYSFTDWDGLTSEYSFVGFDHYTRLIGSDSIFHTAITNNIKFMLVVVIFQTLFSLILSLFLIKNSPVNVGLRALFFFPTILSSVSVAFIWAYMYDPSLGLLNQLFDSIGLGSFKQNWIGDQNIAIYSISITQVWFHTGQMIVLFVAGLHAIPKDLYEVARIEGASRWQSFRFVTWPLLAPATTIVIAFTTVQTFKAFDLIYAMTRGGPNYSTEILATFIYTRAFRSYEFGYASAAAVLLMAISALIAFLQFRLLRTERS</sequence>
<keyword evidence="3" id="KW-1003">Cell membrane</keyword>
<reference evidence="9 10" key="1">
    <citation type="submission" date="2024-03" db="EMBL/GenBank/DDBJ databases">
        <title>Bacilli Hybrid Assemblies.</title>
        <authorList>
            <person name="Kovac J."/>
        </authorList>
    </citation>
    <scope>NUCLEOTIDE SEQUENCE [LARGE SCALE GENOMIC DNA]</scope>
    <source>
        <strain evidence="9 10">FSL R7-0666</strain>
    </source>
</reference>
<comment type="caution">
    <text evidence="9">The sequence shown here is derived from an EMBL/GenBank/DDBJ whole genome shotgun (WGS) entry which is preliminary data.</text>
</comment>
<accession>A0ABU9VGC5</accession>
<keyword evidence="2 7" id="KW-0813">Transport</keyword>
<evidence type="ECO:0000256" key="3">
    <source>
        <dbReference type="ARBA" id="ARBA00022475"/>
    </source>
</evidence>
<feature type="transmembrane region" description="Helical" evidence="7">
    <location>
        <begin position="103"/>
        <end position="123"/>
    </location>
</feature>
<evidence type="ECO:0000256" key="2">
    <source>
        <dbReference type="ARBA" id="ARBA00022448"/>
    </source>
</evidence>
<evidence type="ECO:0000256" key="1">
    <source>
        <dbReference type="ARBA" id="ARBA00004651"/>
    </source>
</evidence>
<evidence type="ECO:0000256" key="5">
    <source>
        <dbReference type="ARBA" id="ARBA00022989"/>
    </source>
</evidence>
<protein>
    <submittedName>
        <fullName evidence="9">Sugar ABC transporter permease</fullName>
    </submittedName>
</protein>
<feature type="transmembrane region" description="Helical" evidence="7">
    <location>
        <begin position="152"/>
        <end position="180"/>
    </location>
</feature>
<feature type="transmembrane region" description="Helical" evidence="7">
    <location>
        <begin position="71"/>
        <end position="91"/>
    </location>
</feature>
<keyword evidence="4 7" id="KW-0812">Transmembrane</keyword>
<evidence type="ECO:0000313" key="9">
    <source>
        <dbReference type="EMBL" id="MEN0641981.1"/>
    </source>
</evidence>
<dbReference type="RefSeq" id="WP_343129146.1">
    <property type="nucleotide sequence ID" value="NZ_JBCITK010000001.1"/>
</dbReference>
<dbReference type="EMBL" id="JBCITK010000001">
    <property type="protein sequence ID" value="MEN0641981.1"/>
    <property type="molecule type" value="Genomic_DNA"/>
</dbReference>
<organism evidence="9 10">
    <name type="scientific">Alkalicoccobacillus gibsonii</name>
    <dbReference type="NCBI Taxonomy" id="79881"/>
    <lineage>
        <taxon>Bacteria</taxon>
        <taxon>Bacillati</taxon>
        <taxon>Bacillota</taxon>
        <taxon>Bacilli</taxon>
        <taxon>Bacillales</taxon>
        <taxon>Bacillaceae</taxon>
        <taxon>Alkalicoccobacillus</taxon>
    </lineage>
</organism>
<dbReference type="InterPro" id="IPR035906">
    <property type="entry name" value="MetI-like_sf"/>
</dbReference>
<feature type="domain" description="ABC transmembrane type-1" evidence="8">
    <location>
        <begin position="65"/>
        <end position="279"/>
    </location>
</feature>
<keyword evidence="5 7" id="KW-1133">Transmembrane helix</keyword>
<dbReference type="InterPro" id="IPR051393">
    <property type="entry name" value="ABC_transporter_permease"/>
</dbReference>
<dbReference type="PANTHER" id="PTHR30193">
    <property type="entry name" value="ABC TRANSPORTER PERMEASE PROTEIN"/>
    <property type="match status" value="1"/>
</dbReference>
<dbReference type="InterPro" id="IPR000515">
    <property type="entry name" value="MetI-like"/>
</dbReference>
<evidence type="ECO:0000256" key="6">
    <source>
        <dbReference type="ARBA" id="ARBA00023136"/>
    </source>
</evidence>
<evidence type="ECO:0000259" key="8">
    <source>
        <dbReference type="PROSITE" id="PS50928"/>
    </source>
</evidence>
<dbReference type="Proteomes" id="UP001418796">
    <property type="component" value="Unassembled WGS sequence"/>
</dbReference>
<keyword evidence="6 7" id="KW-0472">Membrane</keyword>
<keyword evidence="10" id="KW-1185">Reference proteome</keyword>
<dbReference type="Pfam" id="PF00528">
    <property type="entry name" value="BPD_transp_1"/>
    <property type="match status" value="1"/>
</dbReference>
<dbReference type="CDD" id="cd06261">
    <property type="entry name" value="TM_PBP2"/>
    <property type="match status" value="1"/>
</dbReference>
<proteinExistence type="inferred from homology"/>
<comment type="subcellular location">
    <subcellularLocation>
        <location evidence="1 7">Cell membrane</location>
        <topology evidence="1 7">Multi-pass membrane protein</topology>
    </subcellularLocation>
</comment>
<dbReference type="PROSITE" id="PS50928">
    <property type="entry name" value="ABC_TM1"/>
    <property type="match status" value="1"/>
</dbReference>
<evidence type="ECO:0000256" key="4">
    <source>
        <dbReference type="ARBA" id="ARBA00022692"/>
    </source>
</evidence>
<evidence type="ECO:0000313" key="10">
    <source>
        <dbReference type="Proteomes" id="UP001418796"/>
    </source>
</evidence>